<evidence type="ECO:0000256" key="5">
    <source>
        <dbReference type="ARBA" id="ARBA00023136"/>
    </source>
</evidence>
<dbReference type="Pfam" id="PF02687">
    <property type="entry name" value="FtsX"/>
    <property type="match status" value="1"/>
</dbReference>
<keyword evidence="6" id="KW-0813">Transport</keyword>
<keyword evidence="4 6" id="KW-1133">Transmembrane helix</keyword>
<dbReference type="GO" id="GO:0005886">
    <property type="term" value="C:plasma membrane"/>
    <property type="evidence" value="ECO:0007669"/>
    <property type="project" value="UniProtKB-SubCell"/>
</dbReference>
<feature type="transmembrane region" description="Helical" evidence="6">
    <location>
        <begin position="154"/>
        <end position="178"/>
    </location>
</feature>
<dbReference type="RefSeq" id="WP_007505078.1">
    <property type="nucleotide sequence ID" value="NZ_AFCE01000145.1"/>
</dbReference>
<dbReference type="PANTHER" id="PTHR46795">
    <property type="entry name" value="ABC TRANSPORTER PERMEASE-RELATED-RELATED"/>
    <property type="match status" value="1"/>
</dbReference>
<reference evidence="9 11" key="2">
    <citation type="journal article" date="2020" name="Extremophiles">
        <title>Genomic analysis of Caldalkalibacillus thermarum TA2.A1 reveals aerobic alkaliphilic metabolism and evolutionary hallmarks linking alkaliphilic bacteria and plant life.</title>
        <authorList>
            <person name="de Jong S.I."/>
            <person name="van den Broek M.A."/>
            <person name="Merkel A.Y."/>
            <person name="de la Torre Cortes P."/>
            <person name="Kalamorz F."/>
            <person name="Cook G.M."/>
            <person name="van Loosdrecht M.C.M."/>
            <person name="McMillan D.G.G."/>
        </authorList>
    </citation>
    <scope>NUCLEOTIDE SEQUENCE [LARGE SCALE GENOMIC DNA]</scope>
    <source>
        <strain evidence="9 11">TA2.A1</strain>
    </source>
</reference>
<feature type="transmembrane region" description="Helical" evidence="6">
    <location>
        <begin position="61"/>
        <end position="77"/>
    </location>
</feature>
<evidence type="ECO:0000313" key="11">
    <source>
        <dbReference type="Proteomes" id="UP000825179"/>
    </source>
</evidence>
<dbReference type="PIRSF" id="PIRSF018968">
    <property type="entry name" value="ABC_permease_BceB"/>
    <property type="match status" value="1"/>
</dbReference>
<proteinExistence type="inferred from homology"/>
<dbReference type="KEGG" id="cthu:HUR95_05890"/>
<evidence type="ECO:0000256" key="3">
    <source>
        <dbReference type="ARBA" id="ARBA00022692"/>
    </source>
</evidence>
<feature type="transmembrane region" description="Helical" evidence="6">
    <location>
        <begin position="520"/>
        <end position="543"/>
    </location>
</feature>
<dbReference type="EMBL" id="CP082237">
    <property type="protein sequence ID" value="QZT34797.1"/>
    <property type="molecule type" value="Genomic_DNA"/>
</dbReference>
<comment type="subcellular location">
    <subcellularLocation>
        <location evidence="1 6">Cell membrane</location>
        <topology evidence="1 6">Multi-pass membrane protein</topology>
    </subcellularLocation>
</comment>
<dbReference type="PANTHER" id="PTHR46795:SF1">
    <property type="entry name" value="ABC TRANSPORTER PERMEASE PROTEIN"/>
    <property type="match status" value="1"/>
</dbReference>
<evidence type="ECO:0000256" key="4">
    <source>
        <dbReference type="ARBA" id="ARBA00022989"/>
    </source>
</evidence>
<evidence type="ECO:0000256" key="2">
    <source>
        <dbReference type="ARBA" id="ARBA00022475"/>
    </source>
</evidence>
<feature type="transmembrane region" description="Helical" evidence="6">
    <location>
        <begin position="20"/>
        <end position="41"/>
    </location>
</feature>
<evidence type="ECO:0000256" key="1">
    <source>
        <dbReference type="ARBA" id="ARBA00004651"/>
    </source>
</evidence>
<accession>F5L7W2</accession>
<feature type="transmembrane region" description="Helical" evidence="6">
    <location>
        <begin position="574"/>
        <end position="596"/>
    </location>
</feature>
<dbReference type="EMBL" id="AFCE01000145">
    <property type="protein sequence ID" value="EGL82550.1"/>
    <property type="molecule type" value="Genomic_DNA"/>
</dbReference>
<evidence type="ECO:0000256" key="6">
    <source>
        <dbReference type="PIRNR" id="PIRNR018968"/>
    </source>
</evidence>
<keyword evidence="5 6" id="KW-0472">Membrane</keyword>
<evidence type="ECO:0000313" key="8">
    <source>
        <dbReference type="EMBL" id="EGL82550.1"/>
    </source>
</evidence>
<feature type="transmembrane region" description="Helical" evidence="6">
    <location>
        <begin position="608"/>
        <end position="629"/>
    </location>
</feature>
<organism evidence="8 10">
    <name type="scientific">Caldalkalibacillus thermarum (strain TA2.A1)</name>
    <dbReference type="NCBI Taxonomy" id="986075"/>
    <lineage>
        <taxon>Bacteria</taxon>
        <taxon>Bacillati</taxon>
        <taxon>Bacillota</taxon>
        <taxon>Bacilli</taxon>
        <taxon>Bacillales</taxon>
        <taxon>Bacillaceae</taxon>
        <taxon>Caldalkalibacillus</taxon>
    </lineage>
</organism>
<comment type="similarity">
    <text evidence="6">Belongs to the ABC-4 integral membrane protein family.</text>
</comment>
<feature type="transmembrane region" description="Helical" evidence="6">
    <location>
        <begin position="229"/>
        <end position="252"/>
    </location>
</feature>
<feature type="transmembrane region" description="Helical" evidence="6">
    <location>
        <begin position="111"/>
        <end position="134"/>
    </location>
</feature>
<dbReference type="InterPro" id="IPR052536">
    <property type="entry name" value="ABC-4_Integral_Memb_Prot"/>
</dbReference>
<protein>
    <submittedName>
        <fullName evidence="9">ABC transporter permease</fullName>
    </submittedName>
</protein>
<name>F5L7W2_CALTT</name>
<feature type="transmembrane region" description="Helical" evidence="6">
    <location>
        <begin position="284"/>
        <end position="307"/>
    </location>
</feature>
<reference evidence="9" key="3">
    <citation type="submission" date="2021-08" db="EMBL/GenBank/DDBJ databases">
        <authorList>
            <person name="de Jong S."/>
            <person name="van den Broek M."/>
            <person name="Merkel A."/>
            <person name="de la Torre Cortes P."/>
            <person name="Kalamorz F."/>
            <person name="Cook G."/>
            <person name="van Loosdrecht M."/>
            <person name="McMillan D."/>
        </authorList>
    </citation>
    <scope>NUCLEOTIDE SEQUENCE</scope>
    <source>
        <strain evidence="9">TA2.A1</strain>
    </source>
</reference>
<dbReference type="Proteomes" id="UP000010716">
    <property type="component" value="Unassembled WGS sequence"/>
</dbReference>
<reference evidence="8 10" key="1">
    <citation type="journal article" date="2011" name="J. Bacteriol.">
        <title>Draft genome sequence of the thermoalkaliphilic Caldalkalibacillus thermarum strain TA2.A1.</title>
        <authorList>
            <person name="Kalamorz F."/>
            <person name="Keis S."/>
            <person name="McMillan D.G."/>
            <person name="Olsson K."/>
            <person name="Stanton J.A."/>
            <person name="Stockwell P."/>
            <person name="Black M.A."/>
            <person name="Klingeman D.M."/>
            <person name="Land M.L."/>
            <person name="Han C.S."/>
            <person name="Martin S.L."/>
            <person name="Becher S.A."/>
            <person name="Peddie C.J."/>
            <person name="Morgan H.W."/>
            <person name="Matthies D."/>
            <person name="Preiss L."/>
            <person name="Meier T."/>
            <person name="Brown S.D."/>
            <person name="Cook G.M."/>
        </authorList>
    </citation>
    <scope>NUCLEOTIDE SEQUENCE [LARGE SCALE GENOMIC DNA]</scope>
    <source>
        <strain evidence="8 10">TA2.A1</strain>
    </source>
</reference>
<dbReference type="InterPro" id="IPR027022">
    <property type="entry name" value="ABC_permease_BceB-typ"/>
</dbReference>
<sequence length="640" mass="73243">MTFRHIALKNVWGNRRSYTAYVLSGIVMVCVFYMFAAFVFHPDVLKGNIRGAQYVQQGLEAAQFIIVAFALTFLLYSQSHFFRARTQEFGIYALFGMTPGQLARLMVYEQVLLSLVIISFGTLFGVLFSKLFLLALSVFLEVEPPIAFRLVPRALLITVGGFFLLYQVVNLYTVYRVLRLNIIEQLKESRKPRLYPALSRWKTAIGLLCIGGGYGLAYRADALTMIPWFVPIVGLVVTGTFLLFSQGSVFILDKLKRSPVVYAKGTWLLTLSQLIYRMKDNARMLAITSVLMTVVLSASGTLIVFYFNLKEEIVDHNPQTITVYERGLHSSEVVDREALKRVLLEHGAIIDREEVMVGIPVPFDFPGLPERTGMIVSNSAYNEHTHKMKDIDEITIEQGHVAFVYPYQEVQMKMVNEGETYTFDIGNQTVELVMADQLFGAVTTPKYAATFLFVVHDEDFEQLRRLVNDDELFVVYGYELANWEESLDAVKAAEALVEEDKDKYFSQRVESYVNMKASSMLTLFIGSFISVLFFIATLSILYFKLFTEYQHDQQHYEQLRRIGLSDQDFNRITALQMIVIFFLPFAVGVLHALFAFKTLSNVLASNVYIGLMWVVAGFLVFQIIYFFLARRLYRYQLARH</sequence>
<dbReference type="eggNOG" id="COG0577">
    <property type="taxonomic scope" value="Bacteria"/>
</dbReference>
<dbReference type="GO" id="GO:0055085">
    <property type="term" value="P:transmembrane transport"/>
    <property type="evidence" value="ECO:0007669"/>
    <property type="project" value="UniProtKB-UniRule"/>
</dbReference>
<evidence type="ECO:0000259" key="7">
    <source>
        <dbReference type="Pfam" id="PF02687"/>
    </source>
</evidence>
<gene>
    <name evidence="8" type="ORF">CathTA2_1912</name>
    <name evidence="9" type="ORF">HUR95_05890</name>
</gene>
<keyword evidence="3 6" id="KW-0812">Transmembrane</keyword>
<dbReference type="InterPro" id="IPR003838">
    <property type="entry name" value="ABC3_permease_C"/>
</dbReference>
<feature type="transmembrane region" description="Helical" evidence="6">
    <location>
        <begin position="199"/>
        <end position="217"/>
    </location>
</feature>
<dbReference type="OrthoDB" id="1937696at2"/>
<keyword evidence="2 6" id="KW-1003">Cell membrane</keyword>
<evidence type="ECO:0000313" key="9">
    <source>
        <dbReference type="EMBL" id="QZT34797.1"/>
    </source>
</evidence>
<evidence type="ECO:0000313" key="10">
    <source>
        <dbReference type="Proteomes" id="UP000010716"/>
    </source>
</evidence>
<dbReference type="Proteomes" id="UP000825179">
    <property type="component" value="Chromosome"/>
</dbReference>
<dbReference type="AlphaFoldDB" id="F5L7W2"/>
<keyword evidence="11" id="KW-1185">Reference proteome</keyword>
<feature type="domain" description="ABC3 transporter permease C-terminal" evidence="7">
    <location>
        <begin position="64"/>
        <end position="182"/>
    </location>
</feature>